<feature type="chain" id="PRO_5018625370" description="Secreted protein" evidence="1">
    <location>
        <begin position="20"/>
        <end position="257"/>
    </location>
</feature>
<keyword evidence="1" id="KW-0732">Signal</keyword>
<organism evidence="2">
    <name type="scientific">Salmonella enterica subsp. arizonae serovar 18:z4,z23:- str. CVM N26626</name>
    <dbReference type="NCBI Taxonomy" id="1395119"/>
    <lineage>
        <taxon>Bacteria</taxon>
        <taxon>Pseudomonadati</taxon>
        <taxon>Pseudomonadota</taxon>
        <taxon>Gammaproteobacteria</taxon>
        <taxon>Enterobacterales</taxon>
        <taxon>Enterobacteriaceae</taxon>
        <taxon>Salmonella</taxon>
    </lineage>
</organism>
<comment type="caution">
    <text evidence="2">The sequence shown here is derived from an EMBL/GenBank/DDBJ whole genome shotgun (WGS) entry which is preliminary data.</text>
</comment>
<name>A0A3S5YNT2_SALER</name>
<dbReference type="InterPro" id="IPR021556">
    <property type="entry name" value="DUF2950"/>
</dbReference>
<dbReference type="Proteomes" id="UP000868500">
    <property type="component" value="Unassembled WGS sequence"/>
</dbReference>
<dbReference type="EMBL" id="AWRC01000012">
    <property type="protein sequence ID" value="OLW03197.1"/>
    <property type="molecule type" value="Genomic_DNA"/>
</dbReference>
<proteinExistence type="predicted"/>
<dbReference type="Pfam" id="PF11453">
    <property type="entry name" value="DUF2950"/>
    <property type="match status" value="1"/>
</dbReference>
<reference evidence="2" key="1">
    <citation type="submission" date="2013-09" db="EMBL/GenBank/DDBJ databases">
        <title>Salmonella enterica subsp. IIIa serovar 18:z4:z23:-.</title>
        <authorList>
            <person name="Chen Y."/>
            <person name="Li C."/>
            <person name="Mcdermott P."/>
            <person name="Zhao S."/>
        </authorList>
    </citation>
    <scope>NUCLEOTIDE SEQUENCE [LARGE SCALE GENOMIC DNA]</scope>
    <source>
        <strain evidence="2">N26626</strain>
    </source>
</reference>
<sequence>MKKVMLSALLLSLPLLGYAQERFPSPEAAASAFAAAVAGKNETQLTALLGAFWRQFLPPEGADPEAVARFNRDWREGHRIVQKDNTAHLNVGREDWQLPVPMVKEAGGWRFDMAAARDEILTRAIGRNELSTLQAMHTYVDAQQDYYLQNHRWAHRIISSEGKKDGLYWPMKAGEAPSPLGPNFSPAAPDEGYHGYHFRIIRSLRANGTKTYAKKITYCFIKNPYSAVRKLALIVKSKQPNGVGKSTLVNTSVIKFA</sequence>
<evidence type="ECO:0008006" key="3">
    <source>
        <dbReference type="Google" id="ProtNLM"/>
    </source>
</evidence>
<gene>
    <name evidence="2" type="ORF">P298_08905</name>
</gene>
<feature type="signal peptide" evidence="1">
    <location>
        <begin position="1"/>
        <end position="19"/>
    </location>
</feature>
<accession>A0A3S5YNT2</accession>
<dbReference type="AlphaFoldDB" id="A0A3S5YNT2"/>
<protein>
    <recommendedName>
        <fullName evidence="3">Secreted protein</fullName>
    </recommendedName>
</protein>
<evidence type="ECO:0000256" key="1">
    <source>
        <dbReference type="SAM" id="SignalP"/>
    </source>
</evidence>
<evidence type="ECO:0000313" key="2">
    <source>
        <dbReference type="EMBL" id="OLW03197.1"/>
    </source>
</evidence>